<evidence type="ECO:0000313" key="2">
    <source>
        <dbReference type="Proteomes" id="UP001150266"/>
    </source>
</evidence>
<dbReference type="OrthoDB" id="3067660at2759"/>
<dbReference type="AlphaFoldDB" id="A0A9W9AFR7"/>
<proteinExistence type="predicted"/>
<accession>A0A9W9AFR7</accession>
<sequence>EEVKKALRLSGNNKAPGINGIRYEIWEILNARFRNAKAHHQDALNIIWILQVVYNDITTHGIVV</sequence>
<evidence type="ECO:0000313" key="1">
    <source>
        <dbReference type="EMBL" id="KAJ4480839.1"/>
    </source>
</evidence>
<name>A0A9W9AFR7_9AGAR</name>
<dbReference type="Proteomes" id="UP001150266">
    <property type="component" value="Unassembled WGS sequence"/>
</dbReference>
<dbReference type="EMBL" id="JAOTPV010000006">
    <property type="protein sequence ID" value="KAJ4480839.1"/>
    <property type="molecule type" value="Genomic_DNA"/>
</dbReference>
<protein>
    <submittedName>
        <fullName evidence="1">Uncharacterized protein</fullName>
    </submittedName>
</protein>
<reference evidence="1" key="1">
    <citation type="submission" date="2022-08" db="EMBL/GenBank/DDBJ databases">
        <title>A Global Phylogenomic Analysis of the Shiitake Genus Lentinula.</title>
        <authorList>
            <consortium name="DOE Joint Genome Institute"/>
            <person name="Sierra-Patev S."/>
            <person name="Min B."/>
            <person name="Naranjo-Ortiz M."/>
            <person name="Looney B."/>
            <person name="Konkel Z."/>
            <person name="Slot J.C."/>
            <person name="Sakamoto Y."/>
            <person name="Steenwyk J.L."/>
            <person name="Rokas A."/>
            <person name="Carro J."/>
            <person name="Camarero S."/>
            <person name="Ferreira P."/>
            <person name="Molpeceres G."/>
            <person name="Ruiz-Duenas F.J."/>
            <person name="Serrano A."/>
            <person name="Henrissat B."/>
            <person name="Drula E."/>
            <person name="Hughes K.W."/>
            <person name="Mata J.L."/>
            <person name="Ishikawa N.K."/>
            <person name="Vargas-Isla R."/>
            <person name="Ushijima S."/>
            <person name="Smith C.A."/>
            <person name="Ahrendt S."/>
            <person name="Andreopoulos W."/>
            <person name="He G."/>
            <person name="Labutti K."/>
            <person name="Lipzen A."/>
            <person name="Ng V."/>
            <person name="Riley R."/>
            <person name="Sandor L."/>
            <person name="Barry K."/>
            <person name="Martinez A.T."/>
            <person name="Xiao Y."/>
            <person name="Gibbons J.G."/>
            <person name="Terashima K."/>
            <person name="Grigoriev I.V."/>
            <person name="Hibbett D.S."/>
        </authorList>
    </citation>
    <scope>NUCLEOTIDE SEQUENCE</scope>
    <source>
        <strain evidence="1">JLM2183</strain>
    </source>
</reference>
<gene>
    <name evidence="1" type="ORF">J3R30DRAFT_3241686</name>
</gene>
<keyword evidence="2" id="KW-1185">Reference proteome</keyword>
<feature type="non-terminal residue" evidence="1">
    <location>
        <position position="1"/>
    </location>
</feature>
<comment type="caution">
    <text evidence="1">The sequence shown here is derived from an EMBL/GenBank/DDBJ whole genome shotgun (WGS) entry which is preliminary data.</text>
</comment>
<feature type="non-terminal residue" evidence="1">
    <location>
        <position position="64"/>
    </location>
</feature>
<organism evidence="1 2">
    <name type="scientific">Lentinula aciculospora</name>
    <dbReference type="NCBI Taxonomy" id="153920"/>
    <lineage>
        <taxon>Eukaryota</taxon>
        <taxon>Fungi</taxon>
        <taxon>Dikarya</taxon>
        <taxon>Basidiomycota</taxon>
        <taxon>Agaricomycotina</taxon>
        <taxon>Agaricomycetes</taxon>
        <taxon>Agaricomycetidae</taxon>
        <taxon>Agaricales</taxon>
        <taxon>Marasmiineae</taxon>
        <taxon>Omphalotaceae</taxon>
        <taxon>Lentinula</taxon>
    </lineage>
</organism>